<evidence type="ECO:0000313" key="6">
    <source>
        <dbReference type="Ensembl" id="ENSCVAP00000029341.1"/>
    </source>
</evidence>
<accession>A0A3Q2EAN5</accession>
<evidence type="ECO:0000256" key="3">
    <source>
        <dbReference type="ARBA" id="ARBA00023134"/>
    </source>
</evidence>
<dbReference type="PANTHER" id="PTHR10903:SF107">
    <property type="entry name" value="GTPASE IMAP FAMILY MEMBER 4-LIKE-RELATED"/>
    <property type="match status" value="1"/>
</dbReference>
<keyword evidence="7" id="KW-1185">Reference proteome</keyword>
<proteinExistence type="inferred from homology"/>
<organism evidence="6 7">
    <name type="scientific">Cyprinodon variegatus</name>
    <name type="common">Sheepshead minnow</name>
    <dbReference type="NCBI Taxonomy" id="28743"/>
    <lineage>
        <taxon>Eukaryota</taxon>
        <taxon>Metazoa</taxon>
        <taxon>Chordata</taxon>
        <taxon>Craniata</taxon>
        <taxon>Vertebrata</taxon>
        <taxon>Euteleostomi</taxon>
        <taxon>Actinopterygii</taxon>
        <taxon>Neopterygii</taxon>
        <taxon>Teleostei</taxon>
        <taxon>Neoteleostei</taxon>
        <taxon>Acanthomorphata</taxon>
        <taxon>Ovalentaria</taxon>
        <taxon>Atherinomorphae</taxon>
        <taxon>Cyprinodontiformes</taxon>
        <taxon>Cyprinodontidae</taxon>
        <taxon>Cyprinodon</taxon>
    </lineage>
</organism>
<name>A0A3Q2EAN5_CYPVA</name>
<protein>
    <recommendedName>
        <fullName evidence="5">AIG1-type G domain-containing protein</fullName>
    </recommendedName>
</protein>
<dbReference type="PROSITE" id="PS51720">
    <property type="entry name" value="G_AIG1"/>
    <property type="match status" value="1"/>
</dbReference>
<dbReference type="GO" id="GO:0005525">
    <property type="term" value="F:GTP binding"/>
    <property type="evidence" value="ECO:0007669"/>
    <property type="project" value="UniProtKB-KW"/>
</dbReference>
<dbReference type="SUPFAM" id="SSF52540">
    <property type="entry name" value="P-loop containing nucleoside triphosphate hydrolases"/>
    <property type="match status" value="1"/>
</dbReference>
<dbReference type="InterPro" id="IPR027417">
    <property type="entry name" value="P-loop_NTPase"/>
</dbReference>
<evidence type="ECO:0000256" key="4">
    <source>
        <dbReference type="SAM" id="Coils"/>
    </source>
</evidence>
<dbReference type="InterPro" id="IPR006703">
    <property type="entry name" value="G_AIG1"/>
</dbReference>
<evidence type="ECO:0000256" key="1">
    <source>
        <dbReference type="ARBA" id="ARBA00008535"/>
    </source>
</evidence>
<dbReference type="FunFam" id="3.40.50.300:FF:001809">
    <property type="entry name" value="Si:ch1073-365p7.2"/>
    <property type="match status" value="1"/>
</dbReference>
<dbReference type="InterPro" id="IPR045058">
    <property type="entry name" value="GIMA/IAN/Toc"/>
</dbReference>
<dbReference type="Pfam" id="PF04548">
    <property type="entry name" value="AIG1"/>
    <property type="match status" value="1"/>
</dbReference>
<dbReference type="GeneTree" id="ENSGT00940000162556"/>
<dbReference type="Ensembl" id="ENSCVAT00000022200.1">
    <property type="protein sequence ID" value="ENSCVAP00000029341.1"/>
    <property type="gene ID" value="ENSCVAG00000000433.1"/>
</dbReference>
<feature type="coiled-coil region" evidence="4">
    <location>
        <begin position="29"/>
        <end position="56"/>
    </location>
</feature>
<evidence type="ECO:0000256" key="2">
    <source>
        <dbReference type="ARBA" id="ARBA00022741"/>
    </source>
</evidence>
<dbReference type="AlphaFoldDB" id="A0A3Q2EAN5"/>
<reference evidence="6" key="2">
    <citation type="submission" date="2025-09" db="UniProtKB">
        <authorList>
            <consortium name="Ensembl"/>
        </authorList>
    </citation>
    <scope>IDENTIFICATION</scope>
</reference>
<evidence type="ECO:0000259" key="5">
    <source>
        <dbReference type="PROSITE" id="PS51720"/>
    </source>
</evidence>
<reference evidence="6" key="1">
    <citation type="submission" date="2025-08" db="UniProtKB">
        <authorList>
            <consortium name="Ensembl"/>
        </authorList>
    </citation>
    <scope>IDENTIFICATION</scope>
</reference>
<sequence>MLLEKIEAMIEQNRGRHCSVDESDGNALRERLKDLVKKASKRFDEVQKQRRNLKLQIEGGKVPPNHLRILMIGDSWAAKSSAGNIILGKNEFGVNESVRRKTTVSEISHSVVEGRRLTVVDSPGWFFIHTLQDTSEMDKLEIENSVNLCPPGPHAVLLVIPLMVNMDPSYLRSVQDHMSLFREEIWKHTLVLFTFGDWLGVKTVEEYIESDEGLQWIVNKCGNRYHVLNNKDHSDKTQVKELIEKIEEMWAGNEDPHYEVDLDRAAQIEAKMEAADKKARRLKKINETQSRVLKEVYEAERDPVTDIRIVLVGQKCSGKSSAGNLILFKRKFNRTFDKAWLEKVNHHDD</sequence>
<feature type="domain" description="AIG1-type G" evidence="5">
    <location>
        <begin position="64"/>
        <end position="267"/>
    </location>
</feature>
<keyword evidence="4" id="KW-0175">Coiled coil</keyword>
<dbReference type="PANTHER" id="PTHR10903">
    <property type="entry name" value="GTPASE, IMAP FAMILY MEMBER-RELATED"/>
    <property type="match status" value="1"/>
</dbReference>
<evidence type="ECO:0000313" key="7">
    <source>
        <dbReference type="Proteomes" id="UP000265020"/>
    </source>
</evidence>
<dbReference type="Proteomes" id="UP000265020">
    <property type="component" value="Unassembled WGS sequence"/>
</dbReference>
<keyword evidence="3" id="KW-0342">GTP-binding</keyword>
<dbReference type="Gene3D" id="3.40.50.300">
    <property type="entry name" value="P-loop containing nucleotide triphosphate hydrolases"/>
    <property type="match status" value="2"/>
</dbReference>
<comment type="similarity">
    <text evidence="1">Belongs to the TRAFAC class TrmE-Era-EngA-EngB-Septin-like GTPase superfamily. AIG1/Toc34/Toc159-like paraseptin GTPase family. IAN subfamily.</text>
</comment>
<dbReference type="OMA" id="NHNCAIP"/>
<keyword evidence="2" id="KW-0547">Nucleotide-binding</keyword>